<feature type="non-terminal residue" evidence="1">
    <location>
        <position position="1"/>
    </location>
</feature>
<comment type="caution">
    <text evidence="1">The sequence shown here is derived from an EMBL/GenBank/DDBJ whole genome shotgun (WGS) entry which is preliminary data.</text>
</comment>
<proteinExistence type="predicted"/>
<gene>
    <name evidence="1" type="ORF">DHETER_LOCUS9574</name>
</gene>
<evidence type="ECO:0000313" key="1">
    <source>
        <dbReference type="EMBL" id="CAG8657059.1"/>
    </source>
</evidence>
<reference evidence="1" key="1">
    <citation type="submission" date="2021-06" db="EMBL/GenBank/DDBJ databases">
        <authorList>
            <person name="Kallberg Y."/>
            <person name="Tangrot J."/>
            <person name="Rosling A."/>
        </authorList>
    </citation>
    <scope>NUCLEOTIDE SEQUENCE</scope>
    <source>
        <strain evidence="1">IL203A</strain>
    </source>
</reference>
<protein>
    <submittedName>
        <fullName evidence="1">6962_t:CDS:1</fullName>
    </submittedName>
</protein>
<sequence>LKHHLPLYKGYPTIPHKYQLGIVTPLALFFLFFTDDQLQKMVENTNIYEMVKGREGGHD</sequence>
<evidence type="ECO:0000313" key="2">
    <source>
        <dbReference type="Proteomes" id="UP000789702"/>
    </source>
</evidence>
<dbReference type="Proteomes" id="UP000789702">
    <property type="component" value="Unassembled WGS sequence"/>
</dbReference>
<name>A0ACA9NNM2_9GLOM</name>
<dbReference type="EMBL" id="CAJVPU010017037">
    <property type="protein sequence ID" value="CAG8657059.1"/>
    <property type="molecule type" value="Genomic_DNA"/>
</dbReference>
<keyword evidence="2" id="KW-1185">Reference proteome</keyword>
<organism evidence="1 2">
    <name type="scientific">Dentiscutata heterogama</name>
    <dbReference type="NCBI Taxonomy" id="1316150"/>
    <lineage>
        <taxon>Eukaryota</taxon>
        <taxon>Fungi</taxon>
        <taxon>Fungi incertae sedis</taxon>
        <taxon>Mucoromycota</taxon>
        <taxon>Glomeromycotina</taxon>
        <taxon>Glomeromycetes</taxon>
        <taxon>Diversisporales</taxon>
        <taxon>Gigasporaceae</taxon>
        <taxon>Dentiscutata</taxon>
    </lineage>
</organism>
<accession>A0ACA9NNM2</accession>